<geneLocation type="plasmid" evidence="1 2">
    <name>unnamed</name>
</geneLocation>
<name>A0ABD7F9G3_9GAMM</name>
<keyword evidence="1" id="KW-0614">Plasmid</keyword>
<evidence type="ECO:0000313" key="1">
    <source>
        <dbReference type="EMBL" id="QXZ25043.1"/>
    </source>
</evidence>
<keyword evidence="2" id="KW-1185">Reference proteome</keyword>
<dbReference type="RefSeq" id="WP_032055824.1">
    <property type="nucleotide sequence ID" value="NZ_CP079899.1"/>
</dbReference>
<gene>
    <name evidence="1" type="ORF">I6L31_18110</name>
</gene>
<accession>A0ABD7F9G3</accession>
<reference evidence="1 2" key="1">
    <citation type="submission" date="2021-07" db="EMBL/GenBank/DDBJ databases">
        <title>FDA dAtabase for Regulatory Grade micrObial Sequences (FDA-ARGOS): Supporting development and validation of Infectious Disease Dx tests.</title>
        <authorList>
            <person name="Sproer C."/>
            <person name="Gronow S."/>
            <person name="Severitt S."/>
            <person name="Schroder I."/>
            <person name="Tallon L."/>
            <person name="Sadzewicz L."/>
            <person name="Zhao X."/>
            <person name="Boylan J."/>
            <person name="Ott S."/>
            <person name="Bowen H."/>
            <person name="Vavikolanu K."/>
            <person name="Mehta A."/>
            <person name="Aluvathingal J."/>
            <person name="Nadendla S."/>
            <person name="Lowell S."/>
            <person name="Myers T."/>
            <person name="Yan Y."/>
        </authorList>
    </citation>
    <scope>NUCLEOTIDE SEQUENCE [LARGE SCALE GENOMIC DNA]</scope>
    <source>
        <strain evidence="1 2">FDAARGOS_1401</strain>
        <plasmid evidence="1 2">unnamed</plasmid>
    </source>
</reference>
<protein>
    <submittedName>
        <fullName evidence="1">Uncharacterized protein</fullName>
    </submittedName>
</protein>
<proteinExistence type="predicted"/>
<sequence>MEGIHLLYLEINKIFSLSCQPICNSALKIPSNVNVDHWKSFIQMREEINNPLTPSGAKALLKKLEEYGIDANQSLINAIIGNYSNVLEPNYERVSCGPSRTHHNLLER</sequence>
<dbReference type="Proteomes" id="UP000827069">
    <property type="component" value="Plasmid unnamed"/>
</dbReference>
<organism evidence="1 2">
    <name type="scientific">Acinetobacter septicus</name>
    <dbReference type="NCBI Taxonomy" id="465797"/>
    <lineage>
        <taxon>Bacteria</taxon>
        <taxon>Pseudomonadati</taxon>
        <taxon>Pseudomonadota</taxon>
        <taxon>Gammaproteobacteria</taxon>
        <taxon>Moraxellales</taxon>
        <taxon>Moraxellaceae</taxon>
        <taxon>Acinetobacter</taxon>
    </lineage>
</organism>
<evidence type="ECO:0000313" key="2">
    <source>
        <dbReference type="Proteomes" id="UP000827069"/>
    </source>
</evidence>
<dbReference type="EMBL" id="CP079899">
    <property type="protein sequence ID" value="QXZ25043.1"/>
    <property type="molecule type" value="Genomic_DNA"/>
</dbReference>
<dbReference type="AlphaFoldDB" id="A0ABD7F9G3"/>